<dbReference type="EMBL" id="JH431948">
    <property type="status" value="NOT_ANNOTATED_CDS"/>
    <property type="molecule type" value="Genomic_DNA"/>
</dbReference>
<dbReference type="GO" id="GO:0005737">
    <property type="term" value="C:cytoplasm"/>
    <property type="evidence" value="ECO:0007669"/>
    <property type="project" value="InterPro"/>
</dbReference>
<dbReference type="EnsemblMetazoa" id="SMAR009879-RA">
    <property type="protein sequence ID" value="SMAR009879-PA"/>
    <property type="gene ID" value="SMAR009879"/>
</dbReference>
<evidence type="ECO:0000256" key="5">
    <source>
        <dbReference type="ARBA" id="ARBA00023054"/>
    </source>
</evidence>
<dbReference type="Pfam" id="PF15313">
    <property type="entry name" value="HEXIM"/>
    <property type="match status" value="1"/>
</dbReference>
<dbReference type="GO" id="GO:0004861">
    <property type="term" value="F:cyclin-dependent protein serine/threonine kinase inhibitor activity"/>
    <property type="evidence" value="ECO:0007669"/>
    <property type="project" value="InterPro"/>
</dbReference>
<evidence type="ECO:0000256" key="6">
    <source>
        <dbReference type="ARBA" id="ARBA00023163"/>
    </source>
</evidence>
<dbReference type="Gene3D" id="6.10.250.2910">
    <property type="match status" value="1"/>
</dbReference>
<evidence type="ECO:0000256" key="8">
    <source>
        <dbReference type="SAM" id="Coils"/>
    </source>
</evidence>
<dbReference type="InterPro" id="IPR024872">
    <property type="entry name" value="HEXIM"/>
</dbReference>
<dbReference type="eggNOG" id="ENOG502SZ59">
    <property type="taxonomic scope" value="Eukaryota"/>
</dbReference>
<dbReference type="GO" id="GO:0005654">
    <property type="term" value="C:nucleoplasm"/>
    <property type="evidence" value="ECO:0007669"/>
    <property type="project" value="TreeGrafter"/>
</dbReference>
<evidence type="ECO:0000256" key="4">
    <source>
        <dbReference type="ARBA" id="ARBA00023015"/>
    </source>
</evidence>
<dbReference type="PRINTS" id="PR02094">
    <property type="entry name" value="HEXIMFAMILY"/>
</dbReference>
<feature type="compositionally biased region" description="Basic residues" evidence="9">
    <location>
        <begin position="21"/>
        <end position="34"/>
    </location>
</feature>
<evidence type="ECO:0000313" key="11">
    <source>
        <dbReference type="Proteomes" id="UP000014500"/>
    </source>
</evidence>
<reference evidence="10" key="2">
    <citation type="submission" date="2015-02" db="UniProtKB">
        <authorList>
            <consortium name="EnsemblMetazoa"/>
        </authorList>
    </citation>
    <scope>IDENTIFICATION</scope>
</reference>
<sequence>MMIERIIDSGSCAETPVNANRKLKKTRRGKKRKLRNDSSPLVQDEKGESATENGENDKVCENDFWQRPPEKVPKNCNSSRSRILRPTEVPKAPENSTQFIMDDHEDCNLYFSFETRIRAQSGGKKGNSINCNSNEHDQFLGLQDIDFEYESPDDFDRNAFVEQDFEIIYRRAREEELSAFSREEMVRQCIELEQRALELEQQLSRIDPDIVITRLQEELLRLQEESSILKDENDRLRAVTVCSGSNGVQVGACLPQLVTDGAG</sequence>
<keyword evidence="3" id="KW-0678">Repressor</keyword>
<keyword evidence="5 8" id="KW-0175">Coiled coil</keyword>
<feature type="region of interest" description="Disordered" evidence="9">
    <location>
        <begin position="18"/>
        <end position="79"/>
    </location>
</feature>
<organism evidence="10 11">
    <name type="scientific">Strigamia maritima</name>
    <name type="common">European centipede</name>
    <name type="synonym">Geophilus maritimus</name>
    <dbReference type="NCBI Taxonomy" id="126957"/>
    <lineage>
        <taxon>Eukaryota</taxon>
        <taxon>Metazoa</taxon>
        <taxon>Ecdysozoa</taxon>
        <taxon>Arthropoda</taxon>
        <taxon>Myriapoda</taxon>
        <taxon>Chilopoda</taxon>
        <taxon>Pleurostigmophora</taxon>
        <taxon>Geophilomorpha</taxon>
        <taxon>Linotaeniidae</taxon>
        <taxon>Strigamia</taxon>
    </lineage>
</organism>
<comment type="subcellular location">
    <subcellularLocation>
        <location evidence="1">Nucleus</location>
    </subcellularLocation>
</comment>
<feature type="coiled-coil region" evidence="8">
    <location>
        <begin position="182"/>
        <end position="239"/>
    </location>
</feature>
<keyword evidence="11" id="KW-1185">Reference proteome</keyword>
<dbReference type="AlphaFoldDB" id="T1J856"/>
<dbReference type="HOGENOM" id="CLU_1058933_0_0_1"/>
<protein>
    <submittedName>
        <fullName evidence="10">Uncharacterized protein</fullName>
    </submittedName>
</protein>
<comment type="similarity">
    <text evidence="2">Belongs to the HEXIM family.</text>
</comment>
<keyword evidence="4" id="KW-0805">Transcription regulation</keyword>
<evidence type="ECO:0000256" key="7">
    <source>
        <dbReference type="ARBA" id="ARBA00023242"/>
    </source>
</evidence>
<dbReference type="PANTHER" id="PTHR13469">
    <property type="entry name" value="HEXAMETHYLENE BISACETAMIDE INDUCIBLE 1"/>
    <property type="match status" value="1"/>
</dbReference>
<dbReference type="GO" id="GO:0097322">
    <property type="term" value="F:7SK snRNA binding"/>
    <property type="evidence" value="ECO:0007669"/>
    <property type="project" value="TreeGrafter"/>
</dbReference>
<proteinExistence type="inferred from homology"/>
<dbReference type="OMA" id="DHENCAL"/>
<keyword evidence="7" id="KW-0539">Nucleus</keyword>
<feature type="compositionally biased region" description="Basic and acidic residues" evidence="9">
    <location>
        <begin position="43"/>
        <end position="61"/>
    </location>
</feature>
<evidence type="ECO:0000256" key="1">
    <source>
        <dbReference type="ARBA" id="ARBA00004123"/>
    </source>
</evidence>
<evidence type="ECO:0000256" key="9">
    <source>
        <dbReference type="SAM" id="MobiDB-lite"/>
    </source>
</evidence>
<evidence type="ECO:0000313" key="10">
    <source>
        <dbReference type="EnsemblMetazoa" id="SMAR009879-PA"/>
    </source>
</evidence>
<dbReference type="PANTHER" id="PTHR13469:SF9">
    <property type="entry name" value="HEXAMETHYLENE BIS-ACETAMIDE-INDUCIBLE PROTEIN"/>
    <property type="match status" value="1"/>
</dbReference>
<evidence type="ECO:0000256" key="3">
    <source>
        <dbReference type="ARBA" id="ARBA00022491"/>
    </source>
</evidence>
<name>T1J856_STRMM</name>
<dbReference type="GO" id="GO:0000122">
    <property type="term" value="P:negative regulation of transcription by RNA polymerase II"/>
    <property type="evidence" value="ECO:0007669"/>
    <property type="project" value="InterPro"/>
</dbReference>
<keyword evidence="6" id="KW-0804">Transcription</keyword>
<accession>T1J856</accession>
<evidence type="ECO:0000256" key="2">
    <source>
        <dbReference type="ARBA" id="ARBA00008409"/>
    </source>
</evidence>
<dbReference type="Proteomes" id="UP000014500">
    <property type="component" value="Unassembled WGS sequence"/>
</dbReference>
<reference evidence="11" key="1">
    <citation type="submission" date="2011-05" db="EMBL/GenBank/DDBJ databases">
        <authorList>
            <person name="Richards S.R."/>
            <person name="Qu J."/>
            <person name="Jiang H."/>
            <person name="Jhangiani S.N."/>
            <person name="Agravi P."/>
            <person name="Goodspeed R."/>
            <person name="Gross S."/>
            <person name="Mandapat C."/>
            <person name="Jackson L."/>
            <person name="Mathew T."/>
            <person name="Pu L."/>
            <person name="Thornton R."/>
            <person name="Saada N."/>
            <person name="Wilczek-Boney K.B."/>
            <person name="Lee S."/>
            <person name="Kovar C."/>
            <person name="Wu Y."/>
            <person name="Scherer S.E."/>
            <person name="Worley K.C."/>
            <person name="Muzny D.M."/>
            <person name="Gibbs R."/>
        </authorList>
    </citation>
    <scope>NUCLEOTIDE SEQUENCE</scope>
    <source>
        <strain evidence="11">Brora</strain>
    </source>
</reference>